<dbReference type="PRINTS" id="PR00625">
    <property type="entry name" value="JDOMAIN"/>
</dbReference>
<reference evidence="7" key="1">
    <citation type="submission" date="2023-08" db="EMBL/GenBank/DDBJ databases">
        <authorList>
            <person name="Chen Y."/>
            <person name="Shah S."/>
            <person name="Dougan E. K."/>
            <person name="Thang M."/>
            <person name="Chan C."/>
        </authorList>
    </citation>
    <scope>NUCLEOTIDE SEQUENCE</scope>
</reference>
<dbReference type="InterPro" id="IPR001623">
    <property type="entry name" value="DnaJ_domain"/>
</dbReference>
<dbReference type="PROSITE" id="PS00636">
    <property type="entry name" value="DNAJ_1"/>
    <property type="match status" value="1"/>
</dbReference>
<evidence type="ECO:0000256" key="4">
    <source>
        <dbReference type="ARBA" id="ARBA00022833"/>
    </source>
</evidence>
<feature type="region of interest" description="Disordered" evidence="5">
    <location>
        <begin position="174"/>
        <end position="208"/>
    </location>
</feature>
<dbReference type="GO" id="GO:0030544">
    <property type="term" value="F:Hsp70 protein binding"/>
    <property type="evidence" value="ECO:0007669"/>
    <property type="project" value="InterPro"/>
</dbReference>
<protein>
    <recommendedName>
        <fullName evidence="6">J domain-containing protein</fullName>
    </recommendedName>
</protein>
<feature type="compositionally biased region" description="Polar residues" evidence="5">
    <location>
        <begin position="196"/>
        <end position="207"/>
    </location>
</feature>
<dbReference type="GO" id="GO:0008270">
    <property type="term" value="F:zinc ion binding"/>
    <property type="evidence" value="ECO:0007669"/>
    <property type="project" value="UniProtKB-KW"/>
</dbReference>
<dbReference type="Gene3D" id="1.10.287.110">
    <property type="entry name" value="DnaJ domain"/>
    <property type="match status" value="1"/>
</dbReference>
<dbReference type="AlphaFoldDB" id="A0AA36MKP8"/>
<dbReference type="GO" id="GO:0006457">
    <property type="term" value="P:protein folding"/>
    <property type="evidence" value="ECO:0007669"/>
    <property type="project" value="InterPro"/>
</dbReference>
<evidence type="ECO:0000256" key="5">
    <source>
        <dbReference type="SAM" id="MobiDB-lite"/>
    </source>
</evidence>
<dbReference type="PROSITE" id="PS50076">
    <property type="entry name" value="DNAJ_2"/>
    <property type="match status" value="1"/>
</dbReference>
<dbReference type="PANTHER" id="PTHR43888">
    <property type="entry name" value="DNAJ-LIKE-2, ISOFORM A-RELATED"/>
    <property type="match status" value="1"/>
</dbReference>
<dbReference type="FunFam" id="2.60.260.20:FF:000003">
    <property type="entry name" value="DnaJ subfamily A member 2"/>
    <property type="match status" value="1"/>
</dbReference>
<keyword evidence="1" id="KW-0479">Metal-binding</keyword>
<accession>A0AA36MKP8</accession>
<name>A0AA36MKP8_9DINO</name>
<evidence type="ECO:0000256" key="2">
    <source>
        <dbReference type="ARBA" id="ARBA00022737"/>
    </source>
</evidence>
<comment type="caution">
    <text evidence="7">The sequence shown here is derived from an EMBL/GenBank/DDBJ whole genome shotgun (WGS) entry which is preliminary data.</text>
</comment>
<keyword evidence="2" id="KW-0677">Repeat</keyword>
<gene>
    <name evidence="7" type="ORF">EVOR1521_LOCUS5185</name>
</gene>
<dbReference type="SUPFAM" id="SSF46565">
    <property type="entry name" value="Chaperone J-domain"/>
    <property type="match status" value="1"/>
</dbReference>
<keyword evidence="8" id="KW-1185">Reference proteome</keyword>
<keyword evidence="4" id="KW-0862">Zinc</keyword>
<feature type="non-terminal residue" evidence="7">
    <location>
        <position position="552"/>
    </location>
</feature>
<dbReference type="InterPro" id="IPR002939">
    <property type="entry name" value="DnaJ_C"/>
</dbReference>
<evidence type="ECO:0000256" key="1">
    <source>
        <dbReference type="ARBA" id="ARBA00022723"/>
    </source>
</evidence>
<keyword evidence="3" id="KW-0863">Zinc-finger</keyword>
<dbReference type="CDD" id="cd06257">
    <property type="entry name" value="DnaJ"/>
    <property type="match status" value="1"/>
</dbReference>
<organism evidence="7 8">
    <name type="scientific">Effrenium voratum</name>
    <dbReference type="NCBI Taxonomy" id="2562239"/>
    <lineage>
        <taxon>Eukaryota</taxon>
        <taxon>Sar</taxon>
        <taxon>Alveolata</taxon>
        <taxon>Dinophyceae</taxon>
        <taxon>Suessiales</taxon>
        <taxon>Symbiodiniaceae</taxon>
        <taxon>Effrenium</taxon>
    </lineage>
</organism>
<dbReference type="Pfam" id="PF01556">
    <property type="entry name" value="DnaJ_C"/>
    <property type="match status" value="1"/>
</dbReference>
<dbReference type="SMART" id="SM00271">
    <property type="entry name" value="DnaJ"/>
    <property type="match status" value="1"/>
</dbReference>
<dbReference type="Gene3D" id="2.60.260.20">
    <property type="entry name" value="Urease metallochaperone UreE, N-terminal domain"/>
    <property type="match status" value="2"/>
</dbReference>
<dbReference type="EMBL" id="CAUJNA010000357">
    <property type="protein sequence ID" value="CAJ1376019.1"/>
    <property type="molecule type" value="Genomic_DNA"/>
</dbReference>
<dbReference type="Pfam" id="PF00226">
    <property type="entry name" value="DnaJ"/>
    <property type="match status" value="1"/>
</dbReference>
<dbReference type="GO" id="GO:0051082">
    <property type="term" value="F:unfolded protein binding"/>
    <property type="evidence" value="ECO:0007669"/>
    <property type="project" value="InterPro"/>
</dbReference>
<proteinExistence type="predicted"/>
<dbReference type="CDD" id="cd10747">
    <property type="entry name" value="DnaJ_C"/>
    <property type="match status" value="1"/>
</dbReference>
<evidence type="ECO:0000256" key="3">
    <source>
        <dbReference type="ARBA" id="ARBA00022771"/>
    </source>
</evidence>
<evidence type="ECO:0000313" key="7">
    <source>
        <dbReference type="EMBL" id="CAJ1376019.1"/>
    </source>
</evidence>
<evidence type="ECO:0000313" key="8">
    <source>
        <dbReference type="Proteomes" id="UP001178507"/>
    </source>
</evidence>
<feature type="domain" description="J" evidence="6">
    <location>
        <begin position="228"/>
        <end position="289"/>
    </location>
</feature>
<dbReference type="InterPro" id="IPR044713">
    <property type="entry name" value="DNJA1/2-like"/>
</dbReference>
<dbReference type="Proteomes" id="UP001178507">
    <property type="component" value="Unassembled WGS sequence"/>
</dbReference>
<dbReference type="InterPro" id="IPR018253">
    <property type="entry name" value="DnaJ_domain_CS"/>
</dbReference>
<sequence>VLRSCAAPKTQPQAETTELEADLSPAARCALRCAATVIGKADAAANQTADLTKLTLGRLTKASAAAKSKSAAVADELKEEAARASRWVASSRLARASERRAQEMCEGLVAACGCVGRKAQAAKCRAMCCYASGAHALAGAMESMAESAEKVQAPSFRGEGCQAESSLMGVRRLGCEEDGEQRRTPTGAGGPRGRVSDSTGAQCQTSPLPFRLASGTRDAAMARNASFALYDALELARDASPAEVKRSYRRLAALHHPDKGGDQERFKEVSFAYEVLSDPERRLQYDEKGDRLFYTGPPANAEELAERLFQGPGGKRLRKKTKQKFVPLSVSLEQLYLGSTEKLFVLRKVVDTSEPVRQCVQCKGMGAALGALLPCKACAGTGNTWKVGQVEEAFEIFVEKGAVHGHAVVFAGKADEQPGSDAGDLKVVLHEKEHPRFKRRGADLFCTMEVSLLEALTGFRRVLEHLDGRRLVVKSGESLQPAADGVAMKAVKGQGMPLKGQPFRFGNLFVAVKVIFPTERSEINGVLELLPEDAEEEVGKEVCFVDRDPMNC</sequence>
<dbReference type="InterPro" id="IPR008971">
    <property type="entry name" value="HSP40/DnaJ_pept-bd"/>
</dbReference>
<dbReference type="SUPFAM" id="SSF49493">
    <property type="entry name" value="HSP40/DnaJ peptide-binding domain"/>
    <property type="match status" value="2"/>
</dbReference>
<evidence type="ECO:0000259" key="6">
    <source>
        <dbReference type="PROSITE" id="PS50076"/>
    </source>
</evidence>
<dbReference type="InterPro" id="IPR036869">
    <property type="entry name" value="J_dom_sf"/>
</dbReference>